<gene>
    <name evidence="5" type="ORF">EDD78_102295</name>
</gene>
<evidence type="ECO:0000313" key="5">
    <source>
        <dbReference type="EMBL" id="TCL44669.1"/>
    </source>
</evidence>
<feature type="domain" description="Creatinase N-terminal" evidence="4">
    <location>
        <begin position="5"/>
        <end position="130"/>
    </location>
</feature>
<dbReference type="SUPFAM" id="SSF55920">
    <property type="entry name" value="Creatinase/aminopeptidase"/>
    <property type="match status" value="1"/>
</dbReference>
<evidence type="ECO:0000259" key="4">
    <source>
        <dbReference type="Pfam" id="PF01321"/>
    </source>
</evidence>
<name>A0A9X8Y8Z9_9FIRM</name>
<comment type="caution">
    <text evidence="5">The sequence shown here is derived from an EMBL/GenBank/DDBJ whole genome shotgun (WGS) entry which is preliminary data.</text>
</comment>
<dbReference type="Pfam" id="PF00557">
    <property type="entry name" value="Peptidase_M24"/>
    <property type="match status" value="1"/>
</dbReference>
<organism evidence="5 6">
    <name type="scientific">Harryflintia acetispora</name>
    <dbReference type="NCBI Taxonomy" id="1849041"/>
    <lineage>
        <taxon>Bacteria</taxon>
        <taxon>Bacillati</taxon>
        <taxon>Bacillota</taxon>
        <taxon>Clostridia</taxon>
        <taxon>Eubacteriales</taxon>
        <taxon>Oscillospiraceae</taxon>
        <taxon>Harryflintia</taxon>
    </lineage>
</organism>
<proteinExistence type="predicted"/>
<feature type="domain" description="Peptidase M24" evidence="3">
    <location>
        <begin position="138"/>
        <end position="340"/>
    </location>
</feature>
<evidence type="ECO:0000313" key="6">
    <source>
        <dbReference type="Proteomes" id="UP000294682"/>
    </source>
</evidence>
<dbReference type="GO" id="GO:0004177">
    <property type="term" value="F:aminopeptidase activity"/>
    <property type="evidence" value="ECO:0007669"/>
    <property type="project" value="UniProtKB-KW"/>
</dbReference>
<reference evidence="5 6" key="1">
    <citation type="submission" date="2019-03" db="EMBL/GenBank/DDBJ databases">
        <title>Genomic Encyclopedia of Type Strains, Phase IV (KMG-IV): sequencing the most valuable type-strain genomes for metagenomic binning, comparative biology and taxonomic classification.</title>
        <authorList>
            <person name="Goeker M."/>
        </authorList>
    </citation>
    <scope>NUCLEOTIDE SEQUENCE [LARGE SCALE GENOMIC DNA]</scope>
    <source>
        <strain evidence="5 6">DSM 100433</strain>
    </source>
</reference>
<keyword evidence="1" id="KW-0479">Metal-binding</keyword>
<dbReference type="SUPFAM" id="SSF53092">
    <property type="entry name" value="Creatinase/prolidase N-terminal domain"/>
    <property type="match status" value="1"/>
</dbReference>
<evidence type="ECO:0000259" key="3">
    <source>
        <dbReference type="Pfam" id="PF00557"/>
    </source>
</evidence>
<dbReference type="InterPro" id="IPR000994">
    <property type="entry name" value="Pept_M24"/>
</dbReference>
<dbReference type="InterPro" id="IPR029149">
    <property type="entry name" value="Creatin/AminoP/Spt16_N"/>
</dbReference>
<dbReference type="InterPro" id="IPR001131">
    <property type="entry name" value="Peptidase_M24B_aminopep-P_CS"/>
</dbReference>
<dbReference type="InterPro" id="IPR036005">
    <property type="entry name" value="Creatinase/aminopeptidase-like"/>
</dbReference>
<dbReference type="PANTHER" id="PTHR46112">
    <property type="entry name" value="AMINOPEPTIDASE"/>
    <property type="match status" value="1"/>
</dbReference>
<dbReference type="RefSeq" id="WP_132084054.1">
    <property type="nucleotide sequence ID" value="NZ_SLUK01000002.1"/>
</dbReference>
<dbReference type="Proteomes" id="UP000294682">
    <property type="component" value="Unassembled WGS sequence"/>
</dbReference>
<dbReference type="EMBL" id="SLUK01000002">
    <property type="protein sequence ID" value="TCL44669.1"/>
    <property type="molecule type" value="Genomic_DNA"/>
</dbReference>
<dbReference type="PANTHER" id="PTHR46112:SF3">
    <property type="entry name" value="AMINOPEPTIDASE YPDF"/>
    <property type="match status" value="1"/>
</dbReference>
<sequence>MMSKLETLMSRLPQDVDAVILNSEHNRLYYTGLASSAGTLLVLREKAYFIIDFRYIEVAKKKAQGCEVLLQQKLGEQLRQLTGKHGVKRIALESENCSVKEYTSFCRMLPECEILTDDRVNAVITEQRMIKDEHELSLIRQAQELTDRSFEYILDYISPGKTEREIALELEFYSRKIGSEGPSFEFIVVSGPNSSLPHGVPGERVVQNGDFITMDYGCLIEGYHSDMTRTIAVGEPSDDMKAVYDKVLEANLKAIDAIKAGEPCNKIDAVARDLIAAAGYGDCFGHGLGHSLGVQIHEDPRFNPTDETVCVPGMMMTVEPGIYLEGRFGCRIEDTVYITENGCIDITKSPKELIVL</sequence>
<dbReference type="Gene3D" id="3.40.350.10">
    <property type="entry name" value="Creatinase/prolidase N-terminal domain"/>
    <property type="match status" value="1"/>
</dbReference>
<dbReference type="Gene3D" id="3.90.230.10">
    <property type="entry name" value="Creatinase/methionine aminopeptidase superfamily"/>
    <property type="match status" value="1"/>
</dbReference>
<evidence type="ECO:0000256" key="1">
    <source>
        <dbReference type="ARBA" id="ARBA00022723"/>
    </source>
</evidence>
<dbReference type="CDD" id="cd01092">
    <property type="entry name" value="APP-like"/>
    <property type="match status" value="1"/>
</dbReference>
<evidence type="ECO:0000256" key="2">
    <source>
        <dbReference type="ARBA" id="ARBA00022801"/>
    </source>
</evidence>
<keyword evidence="6" id="KW-1185">Reference proteome</keyword>
<dbReference type="GO" id="GO:0008235">
    <property type="term" value="F:metalloexopeptidase activity"/>
    <property type="evidence" value="ECO:0007669"/>
    <property type="project" value="UniProtKB-ARBA"/>
</dbReference>
<dbReference type="InterPro" id="IPR000587">
    <property type="entry name" value="Creatinase_N"/>
</dbReference>
<dbReference type="InterPro" id="IPR001714">
    <property type="entry name" value="Pept_M24_MAP"/>
</dbReference>
<dbReference type="GO" id="GO:0046872">
    <property type="term" value="F:metal ion binding"/>
    <property type="evidence" value="ECO:0007669"/>
    <property type="project" value="UniProtKB-KW"/>
</dbReference>
<dbReference type="AlphaFoldDB" id="A0A9X8Y8Z9"/>
<keyword evidence="5" id="KW-0645">Protease</keyword>
<keyword evidence="5" id="KW-0031">Aminopeptidase</keyword>
<protein>
    <submittedName>
        <fullName evidence="5">Xaa-Pro aminopeptidase</fullName>
    </submittedName>
</protein>
<dbReference type="PROSITE" id="PS00491">
    <property type="entry name" value="PROLINE_PEPTIDASE"/>
    <property type="match status" value="1"/>
</dbReference>
<dbReference type="InterPro" id="IPR050659">
    <property type="entry name" value="Peptidase_M24B"/>
</dbReference>
<keyword evidence="2" id="KW-0378">Hydrolase</keyword>
<accession>A0A9X8Y8Z9</accession>
<dbReference type="PRINTS" id="PR00599">
    <property type="entry name" value="MAPEPTIDASE"/>
</dbReference>
<dbReference type="Pfam" id="PF01321">
    <property type="entry name" value="Creatinase_N"/>
    <property type="match status" value="1"/>
</dbReference>